<sequence>MIIKRIIHYNKKPLLTIDSTNYSFTTTYLRTQSAPPQSSLLDIPTSVNKGVELKTSEGKSLKELMDAYVDSSDSDDSQEIHYTESKAVKIEKVVEREEIKVEINSEIKNIIKEEIKGEILEEIRDDMLKEERKEAVILDDTQSMVEESTHQVMVNIPGKPYVYTLEQIFGVKEREKIEIKIENKIFSDNKNRMVKKRYDRKDEVVRTFRLELNRIAISNAKETLDRIKRLRIAEEADMITMANILYEKAISEKTFAKLYAFVIKELSKTFKTEKEIRTNPPKTIFFTTLIKLCQTTVASKEKWSDMTSISESNLSYQEKMEEQNLIEEQFTEKSKRRERYLGTIRLITLMYTYTIISYKAISMCINSLLTNPDEESVETLCFLLENSVEKLVNCDKKDVVIKIINQLKNMVENMDNRIKFMVFDTIDKVKTFITPKTNKEKTTSKKNAFSGLKIESENEITMEDIKRVGNITDEVHLMNLDEMDRLVEEIKEKEQKKEINKKIFLEAYIQVLLENFTHFYKHLQFILILLNNYTQPSELSNIIANIKNRLPDIVLDSPFAEKHFHILLFMLKAKGFIKTSPIPIQKKYIDLDKIKEITENGIKEIEEEYITLK</sequence>
<dbReference type="OrthoDB" id="514777at2759"/>
<dbReference type="HOGENOM" id="CLU_446896_0_0_1"/>
<reference evidence="6" key="1">
    <citation type="journal article" date="2013" name="PLoS Genet.">
        <title>The genome of Spraguea lophii and the basis of host-microsporidian interactions.</title>
        <authorList>
            <person name="Campbell S.E."/>
            <person name="Williams T.A."/>
            <person name="Yousuf A."/>
            <person name="Soanes D.M."/>
            <person name="Paszkiewicz K.H."/>
            <person name="Williams B.A.P."/>
        </authorList>
    </citation>
    <scope>NUCLEOTIDE SEQUENCE [LARGE SCALE GENOMIC DNA]</scope>
    <source>
        <strain evidence="6">42_110</strain>
    </source>
</reference>
<organism evidence="5 6">
    <name type="scientific">Spraguea lophii (strain 42_110)</name>
    <name type="common">Microsporidian parasite</name>
    <dbReference type="NCBI Taxonomy" id="1358809"/>
    <lineage>
        <taxon>Eukaryota</taxon>
        <taxon>Fungi</taxon>
        <taxon>Fungi incertae sedis</taxon>
        <taxon>Microsporidia</taxon>
        <taxon>Spragueidae</taxon>
        <taxon>Spraguea</taxon>
    </lineage>
</organism>
<dbReference type="EMBL" id="ATCN01000417">
    <property type="protein sequence ID" value="EPR79063.1"/>
    <property type="molecule type" value="Genomic_DNA"/>
</dbReference>
<evidence type="ECO:0000256" key="1">
    <source>
        <dbReference type="ARBA" id="ARBA00005775"/>
    </source>
</evidence>
<proteinExistence type="inferred from homology"/>
<gene>
    <name evidence="5" type="ORF">SLOPH_1963</name>
</gene>
<comment type="similarity">
    <text evidence="1">Belongs to the eukaryotic initiation factor 4G family.</text>
</comment>
<keyword evidence="3" id="KW-0648">Protein biosynthesis</keyword>
<dbReference type="GO" id="GO:0016281">
    <property type="term" value="C:eukaryotic translation initiation factor 4F complex"/>
    <property type="evidence" value="ECO:0007669"/>
    <property type="project" value="TreeGrafter"/>
</dbReference>
<dbReference type="VEuPathDB" id="MicrosporidiaDB:SLOPH_1963"/>
<name>S7XT25_SPRLO</name>
<keyword evidence="6" id="KW-1185">Reference proteome</keyword>
<accession>S7XT25</accession>
<dbReference type="Proteomes" id="UP000014978">
    <property type="component" value="Unassembled WGS sequence"/>
</dbReference>
<evidence type="ECO:0000259" key="4">
    <source>
        <dbReference type="Pfam" id="PF02854"/>
    </source>
</evidence>
<dbReference type="STRING" id="1358809.S7XT25"/>
<protein>
    <submittedName>
        <fullName evidence="5">Transcription initiation factor 4F subunit</fullName>
    </submittedName>
</protein>
<comment type="caution">
    <text evidence="5">The sequence shown here is derived from an EMBL/GenBank/DDBJ whole genome shotgun (WGS) entry which is preliminary data.</text>
</comment>
<dbReference type="PANTHER" id="PTHR23253:SF9">
    <property type="entry name" value="EUKARYOTIC TRANSLATION INITIATION FACTOR 4 GAMMA 2"/>
    <property type="match status" value="1"/>
</dbReference>
<feature type="domain" description="MIF4G" evidence="4">
    <location>
        <begin position="212"/>
        <end position="427"/>
    </location>
</feature>
<dbReference type="PANTHER" id="PTHR23253">
    <property type="entry name" value="EUKARYOTIC TRANSLATION INITIATION FACTOR 4 GAMMA"/>
    <property type="match status" value="1"/>
</dbReference>
<evidence type="ECO:0000256" key="2">
    <source>
        <dbReference type="ARBA" id="ARBA00022540"/>
    </source>
</evidence>
<dbReference type="GO" id="GO:0003743">
    <property type="term" value="F:translation initiation factor activity"/>
    <property type="evidence" value="ECO:0007669"/>
    <property type="project" value="UniProtKB-KW"/>
</dbReference>
<evidence type="ECO:0000256" key="3">
    <source>
        <dbReference type="ARBA" id="ARBA00022917"/>
    </source>
</evidence>
<dbReference type="GO" id="GO:0003729">
    <property type="term" value="F:mRNA binding"/>
    <property type="evidence" value="ECO:0007669"/>
    <property type="project" value="TreeGrafter"/>
</dbReference>
<evidence type="ECO:0000313" key="5">
    <source>
        <dbReference type="EMBL" id="EPR79063.1"/>
    </source>
</evidence>
<dbReference type="Pfam" id="PF02854">
    <property type="entry name" value="MIF4G"/>
    <property type="match status" value="1"/>
</dbReference>
<evidence type="ECO:0000313" key="6">
    <source>
        <dbReference type="Proteomes" id="UP000014978"/>
    </source>
</evidence>
<dbReference type="Gene3D" id="1.25.40.180">
    <property type="match status" value="1"/>
</dbReference>
<dbReference type="SUPFAM" id="SSF48371">
    <property type="entry name" value="ARM repeat"/>
    <property type="match status" value="1"/>
</dbReference>
<dbReference type="InterPro" id="IPR016024">
    <property type="entry name" value="ARM-type_fold"/>
</dbReference>
<dbReference type="InterPro" id="IPR003890">
    <property type="entry name" value="MIF4G-like_typ-3"/>
</dbReference>
<dbReference type="InParanoid" id="S7XT25"/>
<dbReference type="OMA" id="MITHEEF"/>
<keyword evidence="2 5" id="KW-0396">Initiation factor</keyword>
<dbReference type="AlphaFoldDB" id="S7XT25"/>